<dbReference type="RefSeq" id="WP_234865729.1">
    <property type="nucleotide sequence ID" value="NZ_JAKEVY010000002.1"/>
</dbReference>
<evidence type="ECO:0000313" key="3">
    <source>
        <dbReference type="Proteomes" id="UP001200145"/>
    </source>
</evidence>
<dbReference type="PANTHER" id="PTHR37833">
    <property type="entry name" value="LIPOPROTEIN-RELATED"/>
    <property type="match status" value="1"/>
</dbReference>
<feature type="chain" id="PRO_5045797770" evidence="1">
    <location>
        <begin position="22"/>
        <end position="156"/>
    </location>
</feature>
<name>A0ABS9BJJ2_9BACT</name>
<dbReference type="PROSITE" id="PS51257">
    <property type="entry name" value="PROKAR_LIPOPROTEIN"/>
    <property type="match status" value="1"/>
</dbReference>
<protein>
    <submittedName>
        <fullName evidence="2">DUF1573 domain-containing protein</fullName>
    </submittedName>
</protein>
<dbReference type="Gene3D" id="2.60.40.10">
    <property type="entry name" value="Immunoglobulins"/>
    <property type="match status" value="1"/>
</dbReference>
<evidence type="ECO:0000313" key="2">
    <source>
        <dbReference type="EMBL" id="MCF1714776.1"/>
    </source>
</evidence>
<reference evidence="2 3" key="1">
    <citation type="submission" date="2022-01" db="EMBL/GenBank/DDBJ databases">
        <title>Flavihumibacter sp. nov., isolated from sediment of a river.</title>
        <authorList>
            <person name="Liu H."/>
        </authorList>
    </citation>
    <scope>NUCLEOTIDE SEQUENCE [LARGE SCALE GENOMIC DNA]</scope>
    <source>
        <strain evidence="2 3">RY-1</strain>
    </source>
</reference>
<sequence length="156" mass="16400">MRFLFLSMFALAAVACQNSPASEATATEAPVTAPATATNLPDSSQFTSIEWLDQDKDYGKVTEGQQVEVAFRFKNSGSKPLVIYSVSPACGCTAAEPPKEPILPGAEGVIKGSFDSKGRVGTNNKSIHVRANTNGSMDHHLQFKVEVAAAPAAGTK</sequence>
<comment type="caution">
    <text evidence="2">The sequence shown here is derived from an EMBL/GenBank/DDBJ whole genome shotgun (WGS) entry which is preliminary data.</text>
</comment>
<feature type="signal peptide" evidence="1">
    <location>
        <begin position="1"/>
        <end position="21"/>
    </location>
</feature>
<dbReference type="InterPro" id="IPR011467">
    <property type="entry name" value="DUF1573"/>
</dbReference>
<dbReference type="EMBL" id="JAKEVY010000002">
    <property type="protein sequence ID" value="MCF1714776.1"/>
    <property type="molecule type" value="Genomic_DNA"/>
</dbReference>
<dbReference type="Proteomes" id="UP001200145">
    <property type="component" value="Unassembled WGS sequence"/>
</dbReference>
<dbReference type="InterPro" id="IPR013783">
    <property type="entry name" value="Ig-like_fold"/>
</dbReference>
<organism evidence="2 3">
    <name type="scientific">Flavihumibacter fluminis</name>
    <dbReference type="NCBI Taxonomy" id="2909236"/>
    <lineage>
        <taxon>Bacteria</taxon>
        <taxon>Pseudomonadati</taxon>
        <taxon>Bacteroidota</taxon>
        <taxon>Chitinophagia</taxon>
        <taxon>Chitinophagales</taxon>
        <taxon>Chitinophagaceae</taxon>
        <taxon>Flavihumibacter</taxon>
    </lineage>
</organism>
<keyword evidence="1" id="KW-0732">Signal</keyword>
<accession>A0ABS9BJJ2</accession>
<keyword evidence="3" id="KW-1185">Reference proteome</keyword>
<gene>
    <name evidence="2" type="ORF">L0U88_09080</name>
</gene>
<evidence type="ECO:0000256" key="1">
    <source>
        <dbReference type="SAM" id="SignalP"/>
    </source>
</evidence>
<dbReference type="PANTHER" id="PTHR37833:SF1">
    <property type="entry name" value="SIGNAL PEPTIDE PROTEIN"/>
    <property type="match status" value="1"/>
</dbReference>
<dbReference type="Pfam" id="PF07610">
    <property type="entry name" value="DUF1573"/>
    <property type="match status" value="1"/>
</dbReference>
<proteinExistence type="predicted"/>